<dbReference type="GO" id="GO:0009898">
    <property type="term" value="C:cytoplasmic side of plasma membrane"/>
    <property type="evidence" value="ECO:0007669"/>
    <property type="project" value="Ensembl"/>
</dbReference>
<dbReference type="FunCoup" id="A0A7N4NNJ7">
    <property type="interactions" value="224"/>
</dbReference>
<dbReference type="CTD" id="9495"/>
<proteinExistence type="predicted"/>
<feature type="compositionally biased region" description="Pro residues" evidence="6">
    <location>
        <begin position="280"/>
        <end position="289"/>
    </location>
</feature>
<organism evidence="8 9">
    <name type="scientific">Sarcophilus harrisii</name>
    <name type="common">Tasmanian devil</name>
    <name type="synonym">Sarcophilus laniarius</name>
    <dbReference type="NCBI Taxonomy" id="9305"/>
    <lineage>
        <taxon>Eukaryota</taxon>
        <taxon>Metazoa</taxon>
        <taxon>Chordata</taxon>
        <taxon>Craniata</taxon>
        <taxon>Vertebrata</taxon>
        <taxon>Euteleostomi</taxon>
        <taxon>Mammalia</taxon>
        <taxon>Metatheria</taxon>
        <taxon>Dasyuromorphia</taxon>
        <taxon>Dasyuridae</taxon>
        <taxon>Sarcophilus</taxon>
    </lineage>
</organism>
<dbReference type="KEGG" id="shr:100917725"/>
<dbReference type="PANTHER" id="PTHR15182">
    <property type="entry name" value="A-KINASE ANCHOR PROTEIN 5-RELATED"/>
    <property type="match status" value="1"/>
</dbReference>
<feature type="compositionally biased region" description="Basic residues" evidence="6">
    <location>
        <begin position="40"/>
        <end position="51"/>
    </location>
</feature>
<evidence type="ECO:0000313" key="9">
    <source>
        <dbReference type="Proteomes" id="UP000007648"/>
    </source>
</evidence>
<protein>
    <submittedName>
        <fullName evidence="8">A-kinase anchoring protein 5</fullName>
    </submittedName>
</protein>
<dbReference type="GO" id="GO:0008179">
    <property type="term" value="F:adenylate cyclase binding"/>
    <property type="evidence" value="ECO:0007669"/>
    <property type="project" value="Ensembl"/>
</dbReference>
<dbReference type="GO" id="GO:1905751">
    <property type="term" value="P:positive regulation of endosome to plasma membrane protein transport"/>
    <property type="evidence" value="ECO:0007669"/>
    <property type="project" value="Ensembl"/>
</dbReference>
<dbReference type="GO" id="GO:0050811">
    <property type="term" value="F:GABA receptor binding"/>
    <property type="evidence" value="ECO:0007669"/>
    <property type="project" value="TreeGrafter"/>
</dbReference>
<dbReference type="GO" id="GO:0007193">
    <property type="term" value="P:adenylate cyclase-inhibiting G protein-coupled receptor signaling pathway"/>
    <property type="evidence" value="ECO:0007669"/>
    <property type="project" value="Ensembl"/>
</dbReference>
<dbReference type="GeneTree" id="ENSGT00390000019941"/>
<dbReference type="GO" id="GO:0017124">
    <property type="term" value="F:SH3 domain binding"/>
    <property type="evidence" value="ECO:0007669"/>
    <property type="project" value="Ensembl"/>
</dbReference>
<dbReference type="AlphaFoldDB" id="A0A7N4NNJ7"/>
<dbReference type="PROSITE" id="PS51893">
    <property type="entry name" value="AKAP_CAM_BD"/>
    <property type="match status" value="1"/>
</dbReference>
<feature type="compositionally biased region" description="Basic and acidic residues" evidence="6">
    <location>
        <begin position="13"/>
        <end position="22"/>
    </location>
</feature>
<dbReference type="GO" id="GO:0032590">
    <property type="term" value="C:dendrite membrane"/>
    <property type="evidence" value="ECO:0007669"/>
    <property type="project" value="TreeGrafter"/>
</dbReference>
<dbReference type="InterPro" id="IPR042375">
    <property type="entry name" value="AKAP5"/>
</dbReference>
<dbReference type="GO" id="GO:0045121">
    <property type="term" value="C:membrane raft"/>
    <property type="evidence" value="ECO:0007669"/>
    <property type="project" value="Ensembl"/>
</dbReference>
<keyword evidence="3" id="KW-0112">Calmodulin-binding</keyword>
<keyword evidence="9" id="KW-1185">Reference proteome</keyword>
<dbReference type="GO" id="GO:0097110">
    <property type="term" value="F:scaffold protein binding"/>
    <property type="evidence" value="ECO:0007669"/>
    <property type="project" value="Ensembl"/>
</dbReference>
<dbReference type="OrthoDB" id="9905114at2759"/>
<dbReference type="GO" id="GO:0005516">
    <property type="term" value="F:calmodulin binding"/>
    <property type="evidence" value="ECO:0007669"/>
    <property type="project" value="UniProtKB-KW"/>
</dbReference>
<dbReference type="InParanoid" id="A0A7N4NNJ7"/>
<feature type="region of interest" description="Disordered" evidence="6">
    <location>
        <begin position="1"/>
        <end position="135"/>
    </location>
</feature>
<dbReference type="GO" id="GO:0043197">
    <property type="term" value="C:dendritic spine"/>
    <property type="evidence" value="ECO:0007669"/>
    <property type="project" value="TreeGrafter"/>
</dbReference>
<dbReference type="GO" id="GO:0033173">
    <property type="term" value="P:calcineurin-NFAT signaling cascade"/>
    <property type="evidence" value="ECO:0007669"/>
    <property type="project" value="Ensembl"/>
</dbReference>
<feature type="compositionally biased region" description="Basic residues" evidence="6">
    <location>
        <begin position="93"/>
        <end position="104"/>
    </location>
</feature>
<dbReference type="GeneID" id="100917725"/>
<dbReference type="GO" id="GO:0034237">
    <property type="term" value="F:protein kinase A regulatory subunit binding"/>
    <property type="evidence" value="ECO:0007669"/>
    <property type="project" value="Ensembl"/>
</dbReference>
<keyword evidence="2" id="KW-0597">Phosphoprotein</keyword>
<evidence type="ECO:0000256" key="4">
    <source>
        <dbReference type="ARBA" id="ARBA00023136"/>
    </source>
</evidence>
<dbReference type="Proteomes" id="UP000007648">
    <property type="component" value="Unassembled WGS sequence"/>
</dbReference>
<evidence type="ECO:0000256" key="3">
    <source>
        <dbReference type="ARBA" id="ARBA00022860"/>
    </source>
</evidence>
<dbReference type="InterPro" id="IPR001573">
    <property type="entry name" value="AKAP_WSK"/>
</dbReference>
<evidence type="ECO:0000256" key="5">
    <source>
        <dbReference type="ARBA" id="ARBA00023288"/>
    </source>
</evidence>
<reference evidence="8" key="2">
    <citation type="submission" date="2025-08" db="UniProtKB">
        <authorList>
            <consortium name="Ensembl"/>
        </authorList>
    </citation>
    <scope>IDENTIFICATION</scope>
</reference>
<feature type="region of interest" description="Disordered" evidence="6">
    <location>
        <begin position="253"/>
        <end position="291"/>
    </location>
</feature>
<keyword evidence="5" id="KW-0449">Lipoprotein</keyword>
<dbReference type="GO" id="GO:0014069">
    <property type="term" value="C:postsynaptic density"/>
    <property type="evidence" value="ECO:0007669"/>
    <property type="project" value="TreeGrafter"/>
</dbReference>
<evidence type="ECO:0000256" key="2">
    <source>
        <dbReference type="ARBA" id="ARBA00022553"/>
    </source>
</evidence>
<name>A0A7N4NNJ7_SARHA</name>
<dbReference type="Ensembl" id="ENSSHAT00000038053.1">
    <property type="protein sequence ID" value="ENSSHAP00000025639.1"/>
    <property type="gene ID" value="ENSSHAG00000031332.1"/>
</dbReference>
<dbReference type="GO" id="GO:1900273">
    <property type="term" value="P:positive regulation of long-term synaptic potentiation"/>
    <property type="evidence" value="ECO:0007669"/>
    <property type="project" value="Ensembl"/>
</dbReference>
<evidence type="ECO:0000313" key="8">
    <source>
        <dbReference type="Ensembl" id="ENSSHAP00000025639.1"/>
    </source>
</evidence>
<dbReference type="PANTHER" id="PTHR15182:SF0">
    <property type="entry name" value="A-KINASE ANCHOR PROTEIN 5"/>
    <property type="match status" value="1"/>
</dbReference>
<feature type="compositionally biased region" description="Basic and acidic residues" evidence="6">
    <location>
        <begin position="113"/>
        <end position="124"/>
    </location>
</feature>
<dbReference type="GO" id="GO:0035254">
    <property type="term" value="F:glutamate receptor binding"/>
    <property type="evidence" value="ECO:0007669"/>
    <property type="project" value="Ensembl"/>
</dbReference>
<dbReference type="GO" id="GO:0030346">
    <property type="term" value="F:protein phosphatase 2B binding"/>
    <property type="evidence" value="ECO:0007669"/>
    <property type="project" value="Ensembl"/>
</dbReference>
<dbReference type="GO" id="GO:0060090">
    <property type="term" value="F:molecular adaptor activity"/>
    <property type="evidence" value="ECO:0007669"/>
    <property type="project" value="TreeGrafter"/>
</dbReference>
<evidence type="ECO:0000256" key="6">
    <source>
        <dbReference type="SAM" id="MobiDB-lite"/>
    </source>
</evidence>
<accession>A0A7N4NNJ7</accession>
<evidence type="ECO:0000259" key="7">
    <source>
        <dbReference type="PROSITE" id="PS51893"/>
    </source>
</evidence>
<gene>
    <name evidence="8" type="primary">AKAP5</name>
</gene>
<dbReference type="GO" id="GO:0060076">
    <property type="term" value="C:excitatory synapse"/>
    <property type="evidence" value="ECO:0007669"/>
    <property type="project" value="TreeGrafter"/>
</dbReference>
<reference evidence="8 9" key="1">
    <citation type="journal article" date="2011" name="Proc. Natl. Acad. Sci. U.S.A.">
        <title>Genetic diversity and population structure of the endangered marsupial Sarcophilus harrisii (Tasmanian devil).</title>
        <authorList>
            <person name="Miller W."/>
            <person name="Hayes V.M."/>
            <person name="Ratan A."/>
            <person name="Petersen D.C."/>
            <person name="Wittekindt N.E."/>
            <person name="Miller J."/>
            <person name="Walenz B."/>
            <person name="Knight J."/>
            <person name="Qi J."/>
            <person name="Zhao F."/>
            <person name="Wang Q."/>
            <person name="Bedoya-Reina O.C."/>
            <person name="Katiyar N."/>
            <person name="Tomsho L.P."/>
            <person name="Kasson L.M."/>
            <person name="Hardie R.A."/>
            <person name="Woodbridge P."/>
            <person name="Tindall E.A."/>
            <person name="Bertelsen M.F."/>
            <person name="Dixon D."/>
            <person name="Pyecroft S."/>
            <person name="Helgen K.M."/>
            <person name="Lesk A.M."/>
            <person name="Pringle T.H."/>
            <person name="Patterson N."/>
            <person name="Zhang Y."/>
            <person name="Kreiss A."/>
            <person name="Woods G.M."/>
            <person name="Jones M.E."/>
            <person name="Schuster S.C."/>
        </authorList>
    </citation>
    <scope>NUCLEOTIDE SEQUENCE [LARGE SCALE GENOMIC DNA]</scope>
</reference>
<dbReference type="GO" id="GO:0098837">
    <property type="term" value="C:postsynaptic recycling endosome"/>
    <property type="evidence" value="ECO:0007669"/>
    <property type="project" value="Ensembl"/>
</dbReference>
<dbReference type="GO" id="GO:0010738">
    <property type="term" value="P:regulation of protein kinase A signaling"/>
    <property type="evidence" value="ECO:0007669"/>
    <property type="project" value="Ensembl"/>
</dbReference>
<dbReference type="GO" id="GO:0031698">
    <property type="term" value="F:beta-2 adrenergic receptor binding"/>
    <property type="evidence" value="ECO:0007669"/>
    <property type="project" value="TreeGrafter"/>
</dbReference>
<feature type="domain" description="A kinase-anchoring proteins AKAP-5 and AKAP-12 calmodulin (CaM)-binding" evidence="7">
    <location>
        <begin position="84"/>
        <end position="104"/>
    </location>
</feature>
<keyword evidence="4" id="KW-0472">Membrane</keyword>
<sequence>MQKMETTVAEIQVESKDEKESIDVSPQAEEQAEKASMICFKRRKKSSKALKSKNCSEKAPHHTGPSSAKDHTEMEASDQFQSPQGTWAAIRRFVTRQKRSKSSKKQVPLDAKAQPKENTDDTKPTKKKARSRIKIPCIKLSRSKKKCSHSQIIEESECNMKVKEVTGSSGTEIQIPQEAPAVKEKLTADISGDNSQGDSARVPQVSNINSSGENLASIELGADTESCAIHTAALILEKDMEKTEEKQVVSLHQGSLPETSEVGHQLPPENTEVSSAVVPTEPPTEPPATPETQVMEETIKDVMEQEPKEKEHENGGMASEKNKSKDTTVCFSAFKENTVSPKTPQLEESKRMEPIAIIVTDTEVSEFDVKKSKNVPKKFLISVENQQSEPFSNAVSSKGVNDFEGRTSEQYEKLLIETASSLVKNAIQLSIEQLVNEMDSDDNKRNNLI</sequence>
<evidence type="ECO:0000256" key="1">
    <source>
        <dbReference type="ARBA" id="ARBA00004635"/>
    </source>
</evidence>
<reference evidence="8" key="3">
    <citation type="submission" date="2025-09" db="UniProtKB">
        <authorList>
            <consortium name="Ensembl"/>
        </authorList>
    </citation>
    <scope>IDENTIFICATION</scope>
</reference>
<dbReference type="RefSeq" id="XP_003756400.2">
    <property type="nucleotide sequence ID" value="XM_003756352.3"/>
</dbReference>
<comment type="subcellular location">
    <subcellularLocation>
        <location evidence="1">Membrane</location>
        <topology evidence="1">Lipid-anchor</topology>
    </subcellularLocation>
</comment>